<name>A0AAV2FF14_9ROSI</name>
<feature type="transmembrane region" description="Helical" evidence="1">
    <location>
        <begin position="37"/>
        <end position="55"/>
    </location>
</feature>
<reference evidence="2 3" key="1">
    <citation type="submission" date="2024-04" db="EMBL/GenBank/DDBJ databases">
        <authorList>
            <person name="Fracassetti M."/>
        </authorList>
    </citation>
    <scope>NUCLEOTIDE SEQUENCE [LARGE SCALE GENOMIC DNA]</scope>
</reference>
<keyword evidence="1" id="KW-0812">Transmembrane</keyword>
<gene>
    <name evidence="2" type="ORF">LTRI10_LOCUS37225</name>
</gene>
<dbReference type="AlphaFoldDB" id="A0AAV2FF14"/>
<organism evidence="2 3">
    <name type="scientific">Linum trigynum</name>
    <dbReference type="NCBI Taxonomy" id="586398"/>
    <lineage>
        <taxon>Eukaryota</taxon>
        <taxon>Viridiplantae</taxon>
        <taxon>Streptophyta</taxon>
        <taxon>Embryophyta</taxon>
        <taxon>Tracheophyta</taxon>
        <taxon>Spermatophyta</taxon>
        <taxon>Magnoliopsida</taxon>
        <taxon>eudicotyledons</taxon>
        <taxon>Gunneridae</taxon>
        <taxon>Pentapetalae</taxon>
        <taxon>rosids</taxon>
        <taxon>fabids</taxon>
        <taxon>Malpighiales</taxon>
        <taxon>Linaceae</taxon>
        <taxon>Linum</taxon>
    </lineage>
</organism>
<protein>
    <recommendedName>
        <fullName evidence="4">Transmembrane protein</fullName>
    </recommendedName>
</protein>
<dbReference type="EMBL" id="OZ034819">
    <property type="protein sequence ID" value="CAL1396884.1"/>
    <property type="molecule type" value="Genomic_DNA"/>
</dbReference>
<sequence length="106" mass="12243">MGDGRGMLRKPLVSVNLFMIWVSMTLVTKVINLRGQISAWAMHAFVHVWIEHCALNPGLILTRRHWSNTSRIRDQTIVPFSLLISLMFVLVDLYSVLMPVGRIIWR</sequence>
<feature type="transmembrane region" description="Helical" evidence="1">
    <location>
        <begin position="12"/>
        <end position="31"/>
    </location>
</feature>
<keyword evidence="3" id="KW-1185">Reference proteome</keyword>
<accession>A0AAV2FF14</accession>
<keyword evidence="1" id="KW-1133">Transmembrane helix</keyword>
<proteinExistence type="predicted"/>
<evidence type="ECO:0000313" key="3">
    <source>
        <dbReference type="Proteomes" id="UP001497516"/>
    </source>
</evidence>
<keyword evidence="1" id="KW-0472">Membrane</keyword>
<evidence type="ECO:0000313" key="2">
    <source>
        <dbReference type="EMBL" id="CAL1396884.1"/>
    </source>
</evidence>
<evidence type="ECO:0008006" key="4">
    <source>
        <dbReference type="Google" id="ProtNLM"/>
    </source>
</evidence>
<evidence type="ECO:0000256" key="1">
    <source>
        <dbReference type="SAM" id="Phobius"/>
    </source>
</evidence>
<dbReference type="Proteomes" id="UP001497516">
    <property type="component" value="Chromosome 6"/>
</dbReference>
<feature type="transmembrane region" description="Helical" evidence="1">
    <location>
        <begin position="76"/>
        <end position="97"/>
    </location>
</feature>